<dbReference type="RefSeq" id="WP_202677742.1">
    <property type="nucleotide sequence ID" value="NZ_CP068596.1"/>
</dbReference>
<feature type="compositionally biased region" description="Polar residues" evidence="1">
    <location>
        <begin position="184"/>
        <end position="196"/>
    </location>
</feature>
<sequence length="465" mass="51888">MTNQNPGDLFSLFMPKSTKGSESDDHSTDLKNLGDQTQQGTEKCIGNKGEDSKSLDGLSATTSSVGEGKSDISIEASELEQGSDSTRFDHTDGEEPGAGNVVTTRNENEPQLFSLFRGRNAAKSSTSQNERNGFSLIGSGDDPECECKESSDPEELADEELDVFAEEDEVSEEDLNKLELAGKSNVTAPKSTTSNSKGEKKPEINRGTFIAYAGKTISITKLFSDEALPTLEMDTIRKRLEKYYPELSKQRTTMDWDDKKNLICPIVTKGKKGSFFSEGIKGFFFKSKDLFENMESINVLAAKDGYYEVRENPIGVFVTKVEEVEELENCCQGFKLALPKIPNQLFSQLITFFADYSTEFEVEVLGVFYWDSLKLEYVLDIPTQRVSKSRVFPQYKQFPAHIFKVAEVHSHNTMRAYFSDIDNEDEAGTMLYGVIGKIQKAKEVTFEMVVRAGAARHFIPSYPIC</sequence>
<dbReference type="EMBL" id="CP068596">
    <property type="protein sequence ID" value="QQZ64483.1"/>
    <property type="molecule type" value="Genomic_DNA"/>
</dbReference>
<proteinExistence type="predicted"/>
<protein>
    <recommendedName>
        <fullName evidence="4">JAB domain-containing protein</fullName>
    </recommendedName>
</protein>
<dbReference type="AlphaFoldDB" id="A0A974SFD0"/>
<organism evidence="2 3">
    <name type="scientific">Paenibacillus sonchi</name>
    <dbReference type="NCBI Taxonomy" id="373687"/>
    <lineage>
        <taxon>Bacteria</taxon>
        <taxon>Bacillati</taxon>
        <taxon>Bacillota</taxon>
        <taxon>Bacilli</taxon>
        <taxon>Bacillales</taxon>
        <taxon>Paenibacillaceae</taxon>
        <taxon>Paenibacillus</taxon>
        <taxon>Paenibacillus sonchi group</taxon>
    </lineage>
</organism>
<feature type="region of interest" description="Disordered" evidence="1">
    <location>
        <begin position="1"/>
        <end position="156"/>
    </location>
</feature>
<feature type="compositionally biased region" description="Basic and acidic residues" evidence="1">
    <location>
        <begin position="19"/>
        <end position="29"/>
    </location>
</feature>
<name>A0A974SFD0_9BACL</name>
<evidence type="ECO:0000313" key="2">
    <source>
        <dbReference type="EMBL" id="QQZ64483.1"/>
    </source>
</evidence>
<accession>A0A974SFD0</accession>
<feature type="compositionally biased region" description="Polar residues" evidence="1">
    <location>
        <begin position="122"/>
        <end position="132"/>
    </location>
</feature>
<feature type="region of interest" description="Disordered" evidence="1">
    <location>
        <begin position="178"/>
        <end position="202"/>
    </location>
</feature>
<reference evidence="2 3" key="1">
    <citation type="submission" date="2021-01" db="EMBL/GenBank/DDBJ databases">
        <title>Whole genome sequence of Paenibacillus sonchi LMG 24727 for comparative genomics.</title>
        <authorList>
            <person name="Lee G."/>
            <person name="Kim M.-J."/>
            <person name="Lim K."/>
            <person name="Shin J.-H."/>
        </authorList>
    </citation>
    <scope>NUCLEOTIDE SEQUENCE [LARGE SCALE GENOMIC DNA]</scope>
    <source>
        <strain evidence="2 3">LMG 24727</strain>
        <plasmid evidence="2 3">unnamed1</plasmid>
    </source>
</reference>
<gene>
    <name evidence="2" type="ORF">JI735_34145</name>
</gene>
<keyword evidence="3" id="KW-1185">Reference proteome</keyword>
<dbReference type="Proteomes" id="UP000595841">
    <property type="component" value="Plasmid unnamed1"/>
</dbReference>
<feature type="compositionally biased region" description="Polar residues" evidence="1">
    <location>
        <begin position="101"/>
        <end position="111"/>
    </location>
</feature>
<geneLocation type="plasmid" evidence="2 3">
    <name>unnamed1</name>
</geneLocation>
<evidence type="ECO:0000256" key="1">
    <source>
        <dbReference type="SAM" id="MobiDB-lite"/>
    </source>
</evidence>
<dbReference type="KEGG" id="pson:JI735_34145"/>
<evidence type="ECO:0008006" key="4">
    <source>
        <dbReference type="Google" id="ProtNLM"/>
    </source>
</evidence>
<evidence type="ECO:0000313" key="3">
    <source>
        <dbReference type="Proteomes" id="UP000595841"/>
    </source>
</evidence>
<keyword evidence="2" id="KW-0614">Plasmid</keyword>